<protein>
    <recommendedName>
        <fullName evidence="1">KIB1-4 beta-propeller domain-containing protein</fullName>
    </recommendedName>
</protein>
<dbReference type="InterPro" id="IPR005174">
    <property type="entry name" value="KIB1-4_b-propeller"/>
</dbReference>
<gene>
    <name evidence="2" type="ORF">MKW98_013912</name>
</gene>
<keyword evidence="3" id="KW-1185">Reference proteome</keyword>
<evidence type="ECO:0000313" key="2">
    <source>
        <dbReference type="EMBL" id="KAI3901797.1"/>
    </source>
</evidence>
<evidence type="ECO:0000259" key="1">
    <source>
        <dbReference type="Pfam" id="PF03478"/>
    </source>
</evidence>
<name>A0AAD4SET4_9MAGN</name>
<dbReference type="Proteomes" id="UP001202328">
    <property type="component" value="Unassembled WGS sequence"/>
</dbReference>
<reference evidence="2" key="1">
    <citation type="submission" date="2022-04" db="EMBL/GenBank/DDBJ databases">
        <title>A functionally conserved STORR gene fusion in Papaver species that diverged 16.8 million years ago.</title>
        <authorList>
            <person name="Catania T."/>
        </authorList>
    </citation>
    <scope>NUCLEOTIDE SEQUENCE</scope>
    <source>
        <strain evidence="2">S-188037</strain>
    </source>
</reference>
<organism evidence="2 3">
    <name type="scientific">Papaver atlanticum</name>
    <dbReference type="NCBI Taxonomy" id="357466"/>
    <lineage>
        <taxon>Eukaryota</taxon>
        <taxon>Viridiplantae</taxon>
        <taxon>Streptophyta</taxon>
        <taxon>Embryophyta</taxon>
        <taxon>Tracheophyta</taxon>
        <taxon>Spermatophyta</taxon>
        <taxon>Magnoliopsida</taxon>
        <taxon>Ranunculales</taxon>
        <taxon>Papaveraceae</taxon>
        <taxon>Papaveroideae</taxon>
        <taxon>Papaver</taxon>
    </lineage>
</organism>
<dbReference type="Pfam" id="PF03478">
    <property type="entry name" value="Beta-prop_KIB1-4"/>
    <property type="match status" value="1"/>
</dbReference>
<dbReference type="PANTHER" id="PTHR40891">
    <property type="entry name" value="DUF295 DOMAIN-CONTAINING PROTEIN"/>
    <property type="match status" value="1"/>
</dbReference>
<feature type="domain" description="KIB1-4 beta-propeller" evidence="1">
    <location>
        <begin position="6"/>
        <end position="185"/>
    </location>
</feature>
<sequence length="345" mass="39521">MVFFLIGDDGSNFFIYCSLGDKEWRKHVFVDESFNPRSMFFLKGKLFIMGMCGSLLEIAISTIDSDDDEQVTLKMSEVIPTDNNVRAIRVSGSLAYSCQSVVMESFGEVFKIDRYHIPRGVYQNFLTSIDIAKLDFSSMAWEEVNSLDDYVFFLGDNNQLSCLASELGLPRGCVYFTQDGEISLYRYDLEDKSVSQCLPCPDIPTPWSSPEWLMISTATPRVDDFRRTRNHVLGKEAEIATRATVTSVDKDADIEHIGEARPSFMDNDDMVRLISDRLHMVDYIHLRAVSKKYRSMLNLKRSSSRTVRTTGLSPWLVFAKYDQHVYNFVSPMHNNENYLVNIPEL</sequence>
<accession>A0AAD4SET4</accession>
<dbReference type="AlphaFoldDB" id="A0AAD4SET4"/>
<dbReference type="PANTHER" id="PTHR40891:SF1">
    <property type="entry name" value="DUF295 DOMAIN-CONTAINING PROTEIN"/>
    <property type="match status" value="1"/>
</dbReference>
<comment type="caution">
    <text evidence="2">The sequence shown here is derived from an EMBL/GenBank/DDBJ whole genome shotgun (WGS) entry which is preliminary data.</text>
</comment>
<evidence type="ECO:0000313" key="3">
    <source>
        <dbReference type="Proteomes" id="UP001202328"/>
    </source>
</evidence>
<proteinExistence type="predicted"/>
<dbReference type="EMBL" id="JAJJMB010011506">
    <property type="protein sequence ID" value="KAI3901797.1"/>
    <property type="molecule type" value="Genomic_DNA"/>
</dbReference>